<evidence type="ECO:0000313" key="1">
    <source>
        <dbReference type="EMBL" id="GBM77025.1"/>
    </source>
</evidence>
<organism evidence="1 2">
    <name type="scientific">Araneus ventricosus</name>
    <name type="common">Orbweaver spider</name>
    <name type="synonym">Epeira ventricosa</name>
    <dbReference type="NCBI Taxonomy" id="182803"/>
    <lineage>
        <taxon>Eukaryota</taxon>
        <taxon>Metazoa</taxon>
        <taxon>Ecdysozoa</taxon>
        <taxon>Arthropoda</taxon>
        <taxon>Chelicerata</taxon>
        <taxon>Arachnida</taxon>
        <taxon>Araneae</taxon>
        <taxon>Araneomorphae</taxon>
        <taxon>Entelegynae</taxon>
        <taxon>Araneoidea</taxon>
        <taxon>Araneidae</taxon>
        <taxon>Araneus</taxon>
    </lineage>
</organism>
<dbReference type="OrthoDB" id="6434581at2759"/>
<reference evidence="1 2" key="1">
    <citation type="journal article" date="2019" name="Sci. Rep.">
        <title>Orb-weaving spider Araneus ventricosus genome elucidates the spidroin gene catalogue.</title>
        <authorList>
            <person name="Kono N."/>
            <person name="Nakamura H."/>
            <person name="Ohtoshi R."/>
            <person name="Moran D.A.P."/>
            <person name="Shinohara A."/>
            <person name="Yoshida Y."/>
            <person name="Fujiwara M."/>
            <person name="Mori M."/>
            <person name="Tomita M."/>
            <person name="Arakawa K."/>
        </authorList>
    </citation>
    <scope>NUCLEOTIDE SEQUENCE [LARGE SCALE GENOMIC DNA]</scope>
</reference>
<comment type="caution">
    <text evidence="1">The sequence shown here is derived from an EMBL/GenBank/DDBJ whole genome shotgun (WGS) entry which is preliminary data.</text>
</comment>
<gene>
    <name evidence="1" type="ORF">AVEN_158669_1</name>
</gene>
<sequence>CKRKLHYLTALGEDINAYGQVLTPKILPAFPDDVCRRWIINANWEKISEIDISKLREFLSEEVEGVLTTLKIKGKPTVDFCALPSTAAFNVNSKTQYKPKNYSKKPSSFCPFYNVAGHWRQECKSVTDTDVRVQKLKTAERCFLCTNKGHNVRSCP</sequence>
<proteinExistence type="predicted"/>
<dbReference type="AlphaFoldDB" id="A0A4Y2IH87"/>
<dbReference type="EMBL" id="BGPR01185938">
    <property type="protein sequence ID" value="GBM77025.1"/>
    <property type="molecule type" value="Genomic_DNA"/>
</dbReference>
<feature type="non-terminal residue" evidence="1">
    <location>
        <position position="1"/>
    </location>
</feature>
<dbReference type="Gene3D" id="4.10.60.10">
    <property type="entry name" value="Zinc finger, CCHC-type"/>
    <property type="match status" value="1"/>
</dbReference>
<evidence type="ECO:0008006" key="3">
    <source>
        <dbReference type="Google" id="ProtNLM"/>
    </source>
</evidence>
<name>A0A4Y2IH87_ARAVE</name>
<keyword evidence="2" id="KW-1185">Reference proteome</keyword>
<accession>A0A4Y2IH87</accession>
<protein>
    <recommendedName>
        <fullName evidence="3">CCHC-type domain-containing protein</fullName>
    </recommendedName>
</protein>
<dbReference type="Proteomes" id="UP000499080">
    <property type="component" value="Unassembled WGS sequence"/>
</dbReference>
<evidence type="ECO:0000313" key="2">
    <source>
        <dbReference type="Proteomes" id="UP000499080"/>
    </source>
</evidence>